<dbReference type="Proteomes" id="UP000801492">
    <property type="component" value="Unassembled WGS sequence"/>
</dbReference>
<evidence type="ECO:0000256" key="6">
    <source>
        <dbReference type="ARBA" id="ARBA00023004"/>
    </source>
</evidence>
<dbReference type="PROSITE" id="PS00086">
    <property type="entry name" value="CYTOCHROME_P450"/>
    <property type="match status" value="1"/>
</dbReference>
<dbReference type="InterPro" id="IPR001128">
    <property type="entry name" value="Cyt_P450"/>
</dbReference>
<reference evidence="10" key="1">
    <citation type="submission" date="2019-08" db="EMBL/GenBank/DDBJ databases">
        <title>The genome of the North American firefly Photinus pyralis.</title>
        <authorList>
            <consortium name="Photinus pyralis genome working group"/>
            <person name="Fallon T.R."/>
            <person name="Sander Lower S.E."/>
            <person name="Weng J.-K."/>
        </authorList>
    </citation>
    <scope>NUCLEOTIDE SEQUENCE</scope>
    <source>
        <strain evidence="10">TRF0915ILg1</strain>
        <tissue evidence="10">Whole body</tissue>
    </source>
</reference>
<dbReference type="SUPFAM" id="SSF48264">
    <property type="entry name" value="Cytochrome P450"/>
    <property type="match status" value="1"/>
</dbReference>
<evidence type="ECO:0000313" key="10">
    <source>
        <dbReference type="EMBL" id="KAF2885870.1"/>
    </source>
</evidence>
<evidence type="ECO:0000256" key="7">
    <source>
        <dbReference type="ARBA" id="ARBA00023033"/>
    </source>
</evidence>
<evidence type="ECO:0000313" key="11">
    <source>
        <dbReference type="Proteomes" id="UP000801492"/>
    </source>
</evidence>
<protein>
    <recommendedName>
        <fullName evidence="12">Cytochrome P450</fullName>
    </recommendedName>
</protein>
<keyword evidence="11" id="KW-1185">Reference proteome</keyword>
<organism evidence="10 11">
    <name type="scientific">Ignelater luminosus</name>
    <name type="common">Cucubano</name>
    <name type="synonym">Pyrophorus luminosus</name>
    <dbReference type="NCBI Taxonomy" id="2038154"/>
    <lineage>
        <taxon>Eukaryota</taxon>
        <taxon>Metazoa</taxon>
        <taxon>Ecdysozoa</taxon>
        <taxon>Arthropoda</taxon>
        <taxon>Hexapoda</taxon>
        <taxon>Insecta</taxon>
        <taxon>Pterygota</taxon>
        <taxon>Neoptera</taxon>
        <taxon>Endopterygota</taxon>
        <taxon>Coleoptera</taxon>
        <taxon>Polyphaga</taxon>
        <taxon>Elateriformia</taxon>
        <taxon>Elateroidea</taxon>
        <taxon>Elateridae</taxon>
        <taxon>Agrypninae</taxon>
        <taxon>Pyrophorini</taxon>
        <taxon>Ignelater</taxon>
    </lineage>
</organism>
<dbReference type="AlphaFoldDB" id="A0A8K0FZ21"/>
<evidence type="ECO:0000256" key="3">
    <source>
        <dbReference type="ARBA" id="ARBA00022617"/>
    </source>
</evidence>
<keyword evidence="7 9" id="KW-0503">Monooxygenase</keyword>
<keyword evidence="6 8" id="KW-0408">Iron</keyword>
<evidence type="ECO:0000256" key="1">
    <source>
        <dbReference type="ARBA" id="ARBA00001971"/>
    </source>
</evidence>
<name>A0A8K0FZ21_IGNLU</name>
<feature type="binding site" description="axial binding residue" evidence="8">
    <location>
        <position position="267"/>
    </location>
    <ligand>
        <name>heme</name>
        <dbReference type="ChEBI" id="CHEBI:30413"/>
    </ligand>
    <ligandPart>
        <name>Fe</name>
        <dbReference type="ChEBI" id="CHEBI:18248"/>
    </ligandPart>
</feature>
<evidence type="ECO:0000256" key="2">
    <source>
        <dbReference type="ARBA" id="ARBA00010617"/>
    </source>
</evidence>
<dbReference type="GO" id="GO:0004497">
    <property type="term" value="F:monooxygenase activity"/>
    <property type="evidence" value="ECO:0007669"/>
    <property type="project" value="UniProtKB-KW"/>
</dbReference>
<dbReference type="InterPro" id="IPR050196">
    <property type="entry name" value="Cytochrome_P450_Monoox"/>
</dbReference>
<dbReference type="Gene3D" id="1.10.630.10">
    <property type="entry name" value="Cytochrome P450"/>
    <property type="match status" value="1"/>
</dbReference>
<evidence type="ECO:0008006" key="12">
    <source>
        <dbReference type="Google" id="ProtNLM"/>
    </source>
</evidence>
<dbReference type="PANTHER" id="PTHR24291:SF187">
    <property type="entry name" value="CYTOCHROME P450 4AE1-RELATED"/>
    <property type="match status" value="1"/>
</dbReference>
<keyword evidence="3 8" id="KW-0349">Heme</keyword>
<dbReference type="OrthoDB" id="1470350at2759"/>
<comment type="caution">
    <text evidence="10">The sequence shown here is derived from an EMBL/GenBank/DDBJ whole genome shotgun (WGS) entry which is preliminary data.</text>
</comment>
<dbReference type="EMBL" id="VTPC01089285">
    <property type="protein sequence ID" value="KAF2885870.1"/>
    <property type="molecule type" value="Genomic_DNA"/>
</dbReference>
<evidence type="ECO:0000256" key="5">
    <source>
        <dbReference type="ARBA" id="ARBA00023002"/>
    </source>
</evidence>
<comment type="similarity">
    <text evidence="2 9">Belongs to the cytochrome P450 family.</text>
</comment>
<dbReference type="InterPro" id="IPR017972">
    <property type="entry name" value="Cyt_P450_CS"/>
</dbReference>
<dbReference type="GO" id="GO:0016705">
    <property type="term" value="F:oxidoreductase activity, acting on paired donors, with incorporation or reduction of molecular oxygen"/>
    <property type="evidence" value="ECO:0007669"/>
    <property type="project" value="InterPro"/>
</dbReference>
<dbReference type="GO" id="GO:0020037">
    <property type="term" value="F:heme binding"/>
    <property type="evidence" value="ECO:0007669"/>
    <property type="project" value="InterPro"/>
</dbReference>
<dbReference type="Pfam" id="PF00067">
    <property type="entry name" value="p450"/>
    <property type="match status" value="1"/>
</dbReference>
<proteinExistence type="inferred from homology"/>
<gene>
    <name evidence="10" type="ORF">ILUMI_20303</name>
</gene>
<evidence type="ECO:0000256" key="4">
    <source>
        <dbReference type="ARBA" id="ARBA00022723"/>
    </source>
</evidence>
<accession>A0A8K0FZ21</accession>
<keyword evidence="5 9" id="KW-0560">Oxidoreductase</keyword>
<dbReference type="InterPro" id="IPR002401">
    <property type="entry name" value="Cyt_P450_E_grp-I"/>
</dbReference>
<evidence type="ECO:0000256" key="9">
    <source>
        <dbReference type="RuleBase" id="RU000461"/>
    </source>
</evidence>
<dbReference type="PRINTS" id="PR00463">
    <property type="entry name" value="EP450I"/>
</dbReference>
<dbReference type="GO" id="GO:0005506">
    <property type="term" value="F:iron ion binding"/>
    <property type="evidence" value="ECO:0007669"/>
    <property type="project" value="InterPro"/>
</dbReference>
<comment type="cofactor">
    <cofactor evidence="1 8">
        <name>heme</name>
        <dbReference type="ChEBI" id="CHEBI:30413"/>
    </cofactor>
</comment>
<evidence type="ECO:0000256" key="8">
    <source>
        <dbReference type="PIRSR" id="PIRSR602401-1"/>
    </source>
</evidence>
<sequence>TAMGTEVNAQNNSESRYVLSVKEMSRILIDRTFSVLKMFDFFYHFCNDYQKERKALKILHGYTESVIHSRKEELIKANGHSEDVKNDRDDIGIKKRKTFLDLLLQYKKDGQPITDTNIREEVDTFMFEGHDTTAAAMSFALYCLAKNPEVQAKAVEELRSIFGDGKDKPVTYKELQEMKYLELVIKETLRLYPSVPFYARSLEEDVEYDGIILPKNSTLTVSVYTLHRDPRSFPNPERFDAERFTPEKQAARSPYAYLPFSAGPRNCIGQKFAMLEMKSILSKVLRNYELLEDPEHELMLTAETVLKSASGVCIGLKKRNF</sequence>
<dbReference type="PANTHER" id="PTHR24291">
    <property type="entry name" value="CYTOCHROME P450 FAMILY 4"/>
    <property type="match status" value="1"/>
</dbReference>
<dbReference type="CDD" id="cd20628">
    <property type="entry name" value="CYP4"/>
    <property type="match status" value="1"/>
</dbReference>
<dbReference type="InterPro" id="IPR036396">
    <property type="entry name" value="Cyt_P450_sf"/>
</dbReference>
<feature type="non-terminal residue" evidence="10">
    <location>
        <position position="1"/>
    </location>
</feature>
<keyword evidence="4 8" id="KW-0479">Metal-binding</keyword>
<dbReference type="PRINTS" id="PR00385">
    <property type="entry name" value="P450"/>
</dbReference>